<sequence>MGNPDITMYYFEQNRYIPNHPYLPALHYKRAMENKEDEMEKVFQQNNWKNTWSGGVFSYHHYHSNTHEVLGVKTGSALLQIGGEGGSKLIVKSGDVLLLPAGTGHKKLSASPEFEVIGAYPNGEDYNIKTDVEKDLDGVQEEIESAFFPAADPVYGEDGPLSKMWRQK</sequence>
<dbReference type="PANTHER" id="PTHR36448:SF2">
    <property type="entry name" value="CUPIN TYPE-1 DOMAIN-CONTAINING PROTEIN"/>
    <property type="match status" value="1"/>
</dbReference>
<dbReference type="EMBL" id="LDPH01000021">
    <property type="protein sequence ID" value="KLV24223.1"/>
    <property type="molecule type" value="Genomic_DNA"/>
</dbReference>
<dbReference type="InterPro" id="IPR014500">
    <property type="entry name" value="UCP019307_cupin"/>
</dbReference>
<dbReference type="PIRSF" id="PIRSF019307">
    <property type="entry name" value="UCP019307"/>
    <property type="match status" value="1"/>
</dbReference>
<reference evidence="2 3" key="1">
    <citation type="submission" date="2015-05" db="EMBL/GenBank/DDBJ databases">
        <title>Whole genome sequence and identification of bacterial endophytes from Costus igneus.</title>
        <authorList>
            <person name="Lee Y.P."/>
            <person name="Gan H.M."/>
            <person name="Eng W."/>
            <person name="Wheatley M.S."/>
            <person name="Caraballo A."/>
            <person name="Polter S."/>
            <person name="Savka M.A."/>
            <person name="Hudson A.O."/>
        </authorList>
    </citation>
    <scope>NUCLEOTIDE SEQUENCE [LARGE SCALE GENOMIC DNA]</scope>
    <source>
        <strain evidence="2 3">RIT379</strain>
    </source>
</reference>
<organism evidence="2 3">
    <name type="scientific">Niallia circulans</name>
    <name type="common">Bacillus circulans</name>
    <dbReference type="NCBI Taxonomy" id="1397"/>
    <lineage>
        <taxon>Bacteria</taxon>
        <taxon>Bacillati</taxon>
        <taxon>Bacillota</taxon>
        <taxon>Bacilli</taxon>
        <taxon>Bacillales</taxon>
        <taxon>Bacillaceae</taxon>
        <taxon>Niallia</taxon>
    </lineage>
</organism>
<feature type="domain" description="Cupin type-1" evidence="1">
    <location>
        <begin position="61"/>
        <end position="124"/>
    </location>
</feature>
<dbReference type="Proteomes" id="UP000036045">
    <property type="component" value="Unassembled WGS sequence"/>
</dbReference>
<dbReference type="AlphaFoldDB" id="A0A0J1IE61"/>
<dbReference type="CDD" id="cd02219">
    <property type="entry name" value="cupin_YjlB-like"/>
    <property type="match status" value="1"/>
</dbReference>
<dbReference type="Gene3D" id="2.60.120.10">
    <property type="entry name" value="Jelly Rolls"/>
    <property type="match status" value="1"/>
</dbReference>
<keyword evidence="3" id="KW-1185">Reference proteome</keyword>
<dbReference type="InterPro" id="IPR011051">
    <property type="entry name" value="RmlC_Cupin_sf"/>
</dbReference>
<dbReference type="PANTHER" id="PTHR36448">
    <property type="entry name" value="BLR7373 PROTEIN"/>
    <property type="match status" value="1"/>
</dbReference>
<dbReference type="RefSeq" id="WP_047943654.1">
    <property type="nucleotide sequence ID" value="NZ_JABRVN010000033.1"/>
</dbReference>
<protein>
    <recommendedName>
        <fullName evidence="1">Cupin type-1 domain-containing protein</fullName>
    </recommendedName>
</protein>
<evidence type="ECO:0000259" key="1">
    <source>
        <dbReference type="Pfam" id="PF00190"/>
    </source>
</evidence>
<dbReference type="PATRIC" id="fig|1397.4.peg.2301"/>
<dbReference type="InterPro" id="IPR014710">
    <property type="entry name" value="RmlC-like_jellyroll"/>
</dbReference>
<dbReference type="Pfam" id="PF00190">
    <property type="entry name" value="Cupin_1"/>
    <property type="match status" value="1"/>
</dbReference>
<name>A0A0J1IE61_NIACI</name>
<gene>
    <name evidence="2" type="ORF">ABW02_17980</name>
</gene>
<dbReference type="InterPro" id="IPR047121">
    <property type="entry name" value="YjiB-like"/>
</dbReference>
<dbReference type="SUPFAM" id="SSF51182">
    <property type="entry name" value="RmlC-like cupins"/>
    <property type="match status" value="1"/>
</dbReference>
<dbReference type="InterPro" id="IPR006045">
    <property type="entry name" value="Cupin_1"/>
</dbReference>
<dbReference type="OrthoDB" id="9791759at2"/>
<proteinExistence type="predicted"/>
<evidence type="ECO:0000313" key="2">
    <source>
        <dbReference type="EMBL" id="KLV24223.1"/>
    </source>
</evidence>
<accession>A0A0J1IE61</accession>
<comment type="caution">
    <text evidence="2">The sequence shown here is derived from an EMBL/GenBank/DDBJ whole genome shotgun (WGS) entry which is preliminary data.</text>
</comment>
<evidence type="ECO:0000313" key="3">
    <source>
        <dbReference type="Proteomes" id="UP000036045"/>
    </source>
</evidence>